<keyword evidence="1" id="KW-1133">Transmembrane helix</keyword>
<evidence type="ECO:0000313" key="2">
    <source>
        <dbReference type="EMBL" id="RAR77286.1"/>
    </source>
</evidence>
<reference evidence="2 3" key="1">
    <citation type="submission" date="2018-06" db="EMBL/GenBank/DDBJ databases">
        <title>Genomic Encyclopedia of Archaeal and Bacterial Type Strains, Phase II (KMG-II): from individual species to whole genera.</title>
        <authorList>
            <person name="Goeker M."/>
        </authorList>
    </citation>
    <scope>NUCLEOTIDE SEQUENCE [LARGE SCALE GENOMIC DNA]</scope>
    <source>
        <strain evidence="2 3">CFPB 3232</strain>
    </source>
</reference>
<keyword evidence="1" id="KW-0472">Membrane</keyword>
<dbReference type="OrthoDB" id="9767863at2"/>
<accession>A0A328Z4V9</accession>
<keyword evidence="3" id="KW-1185">Reference proteome</keyword>
<comment type="caution">
    <text evidence="2">The sequence shown here is derived from an EMBL/GenBank/DDBJ whole genome shotgun (WGS) entry which is preliminary data.</text>
</comment>
<evidence type="ECO:0000313" key="3">
    <source>
        <dbReference type="Proteomes" id="UP000248856"/>
    </source>
</evidence>
<name>A0A328Z4V9_9BURK</name>
<dbReference type="RefSeq" id="WP_146749349.1">
    <property type="nucleotide sequence ID" value="NZ_CBCSGC010000065.1"/>
</dbReference>
<gene>
    <name evidence="2" type="ORF">AX018_103821</name>
</gene>
<organism evidence="2 3">
    <name type="scientific">Paracidovorax anthurii</name>
    <dbReference type="NCBI Taxonomy" id="78229"/>
    <lineage>
        <taxon>Bacteria</taxon>
        <taxon>Pseudomonadati</taxon>
        <taxon>Pseudomonadota</taxon>
        <taxon>Betaproteobacteria</taxon>
        <taxon>Burkholderiales</taxon>
        <taxon>Comamonadaceae</taxon>
        <taxon>Paracidovorax</taxon>
    </lineage>
</organism>
<feature type="transmembrane region" description="Helical" evidence="1">
    <location>
        <begin position="20"/>
        <end position="38"/>
    </location>
</feature>
<evidence type="ECO:0000256" key="1">
    <source>
        <dbReference type="SAM" id="Phobius"/>
    </source>
</evidence>
<dbReference type="EMBL" id="QLTA01000038">
    <property type="protein sequence ID" value="RAR77286.1"/>
    <property type="molecule type" value="Genomic_DNA"/>
</dbReference>
<dbReference type="Proteomes" id="UP000248856">
    <property type="component" value="Unassembled WGS sequence"/>
</dbReference>
<dbReference type="AlphaFoldDB" id="A0A328Z4V9"/>
<protein>
    <submittedName>
        <fullName evidence="2">Uncharacterized protein</fullName>
    </submittedName>
</protein>
<sequence>MPLSSAAPPLNTAPPGWRPFGGLLALLGLVYGLWPAVFRPGVRDGLAYNPWHNFPRLTGGRVNIFLASAFAMGGLPGHGYAQHVIGQVGGPSTYRLFQFAAAERFMMQAHEASHALRWLRWTPCLGIFLRARAFWKGARQRDTALPMASVPMAVQLGAVLSSPSRAGPAACSPSS</sequence>
<proteinExistence type="predicted"/>
<keyword evidence="1" id="KW-0812">Transmembrane</keyword>